<keyword evidence="3" id="KW-1133">Transmembrane helix</keyword>
<protein>
    <submittedName>
        <fullName evidence="4">Glycosyltransferase family 1 protein</fullName>
    </submittedName>
</protein>
<keyword evidence="3" id="KW-0812">Transmembrane</keyword>
<comment type="caution">
    <text evidence="4">The sequence shown here is derived from an EMBL/GenBank/DDBJ whole genome shotgun (WGS) entry which is preliminary data.</text>
</comment>
<feature type="transmembrane region" description="Helical" evidence="3">
    <location>
        <begin position="559"/>
        <end position="581"/>
    </location>
</feature>
<evidence type="ECO:0000313" key="4">
    <source>
        <dbReference type="EMBL" id="KAK4118276.1"/>
    </source>
</evidence>
<reference evidence="4" key="2">
    <citation type="submission" date="2023-05" db="EMBL/GenBank/DDBJ databases">
        <authorList>
            <consortium name="Lawrence Berkeley National Laboratory"/>
            <person name="Steindorff A."/>
            <person name="Hensen N."/>
            <person name="Bonometti L."/>
            <person name="Westerberg I."/>
            <person name="Brannstrom I.O."/>
            <person name="Guillou S."/>
            <person name="Cros-Aarteil S."/>
            <person name="Calhoun S."/>
            <person name="Haridas S."/>
            <person name="Kuo A."/>
            <person name="Mondo S."/>
            <person name="Pangilinan J."/>
            <person name="Riley R."/>
            <person name="Labutti K."/>
            <person name="Andreopoulos B."/>
            <person name="Lipzen A."/>
            <person name="Chen C."/>
            <person name="Yanf M."/>
            <person name="Daum C."/>
            <person name="Ng V."/>
            <person name="Clum A."/>
            <person name="Ohm R."/>
            <person name="Martin F."/>
            <person name="Silar P."/>
            <person name="Natvig D."/>
            <person name="Lalanne C."/>
            <person name="Gautier V."/>
            <person name="Ament-Velasquez S.L."/>
            <person name="Kruys A."/>
            <person name="Hutchinson M.I."/>
            <person name="Powell A.J."/>
            <person name="Barry K."/>
            <person name="Miller A.N."/>
            <person name="Grigoriev I.V."/>
            <person name="Debuchy R."/>
            <person name="Gladieux P."/>
            <person name="Thoren M.H."/>
            <person name="Johannesson H."/>
        </authorList>
    </citation>
    <scope>NUCLEOTIDE SEQUENCE</scope>
    <source>
        <strain evidence="4">CBS 731.68</strain>
    </source>
</reference>
<dbReference type="InterPro" id="IPR002213">
    <property type="entry name" value="UDP_glucos_trans"/>
</dbReference>
<dbReference type="PANTHER" id="PTHR48043">
    <property type="entry name" value="EG:EG0003.4 PROTEIN-RELATED"/>
    <property type="match status" value="1"/>
</dbReference>
<dbReference type="RefSeq" id="XP_062642049.1">
    <property type="nucleotide sequence ID" value="XM_062795386.1"/>
</dbReference>
<dbReference type="EMBL" id="MU853274">
    <property type="protein sequence ID" value="KAK4118276.1"/>
    <property type="molecule type" value="Genomic_DNA"/>
</dbReference>
<dbReference type="CDD" id="cd03784">
    <property type="entry name" value="GT1_Gtf-like"/>
    <property type="match status" value="1"/>
</dbReference>
<dbReference type="Gene3D" id="3.40.50.2000">
    <property type="entry name" value="Glycogen Phosphorylase B"/>
    <property type="match status" value="2"/>
</dbReference>
<proteinExistence type="predicted"/>
<gene>
    <name evidence="4" type="ORF">N657DRAFT_667253</name>
</gene>
<sequence>MSDCTFAAARELTMPRKILVVVTAGGYTNAAPVLEIASVLASRGYSIDFATFSGREQWIKDCPFVSSFHVIGPSESADVEEANYIRMSSWTTNLMSNWAAVFETRMYLESSWPNAYRGLSRLMQDPATRPDFILADYWVDAARDMSVEYDIPLAMHWPQMPTAMLPAPYIPGTPGLQIEVLTSEFATLWQRLRSAVAIYTSLPHYLRYLRWRRGMRFTAGVTRPLPVLTKPEYLCLVNSFFGLEAAKDLPPNVAAIGPVLSEAPAEPLDETYERFLSRRRRVLYASLGTHVLLPATVMSQLLAGVLGALRSGAVDGVIWAIRPMARKQLDQAAQMAVPAFDPPRRNGGEDCCDGGAGAGADKTRIEGARWKPDMTMSMTVASLLANGHPSVLFVNHAPQRALLHDHRIAAFLSHAGPASANEAVYAGVPLVTVAVYFDQLQNAMRLRDTGVAIALNKDTLKADQVQDAIERLAEDLARGGPITASTERMQRIAHIAARRKHLAADLIEEVLVDWEGRRKEERAWLGNLTRGGRRYSPRGMHLQTADARMPWWKAKNWDLWAVGFAATFCLLGSLVALPVVLGLTL</sequence>
<dbReference type="PANTHER" id="PTHR48043:SF145">
    <property type="entry name" value="FI06409P-RELATED"/>
    <property type="match status" value="1"/>
</dbReference>
<organism evidence="4 5">
    <name type="scientific">Parathielavia appendiculata</name>
    <dbReference type="NCBI Taxonomy" id="2587402"/>
    <lineage>
        <taxon>Eukaryota</taxon>
        <taxon>Fungi</taxon>
        <taxon>Dikarya</taxon>
        <taxon>Ascomycota</taxon>
        <taxon>Pezizomycotina</taxon>
        <taxon>Sordariomycetes</taxon>
        <taxon>Sordariomycetidae</taxon>
        <taxon>Sordariales</taxon>
        <taxon>Chaetomiaceae</taxon>
        <taxon>Parathielavia</taxon>
    </lineage>
</organism>
<dbReference type="Proteomes" id="UP001302602">
    <property type="component" value="Unassembled WGS sequence"/>
</dbReference>
<dbReference type="Pfam" id="PF00201">
    <property type="entry name" value="UDPGT"/>
    <property type="match status" value="1"/>
</dbReference>
<evidence type="ECO:0000256" key="1">
    <source>
        <dbReference type="ARBA" id="ARBA00022676"/>
    </source>
</evidence>
<keyword evidence="2" id="KW-0808">Transferase</keyword>
<keyword evidence="3" id="KW-0472">Membrane</keyword>
<evidence type="ECO:0000256" key="3">
    <source>
        <dbReference type="SAM" id="Phobius"/>
    </source>
</evidence>
<dbReference type="GeneID" id="87832155"/>
<keyword evidence="5" id="KW-1185">Reference proteome</keyword>
<dbReference type="SUPFAM" id="SSF53756">
    <property type="entry name" value="UDP-Glycosyltransferase/glycogen phosphorylase"/>
    <property type="match status" value="1"/>
</dbReference>
<dbReference type="InterPro" id="IPR050271">
    <property type="entry name" value="UDP-glycosyltransferase"/>
</dbReference>
<dbReference type="AlphaFoldDB" id="A0AAN6TQG7"/>
<name>A0AAN6TQG7_9PEZI</name>
<evidence type="ECO:0000313" key="5">
    <source>
        <dbReference type="Proteomes" id="UP001302602"/>
    </source>
</evidence>
<dbReference type="GO" id="GO:0008194">
    <property type="term" value="F:UDP-glycosyltransferase activity"/>
    <property type="evidence" value="ECO:0007669"/>
    <property type="project" value="InterPro"/>
</dbReference>
<reference evidence="4" key="1">
    <citation type="journal article" date="2023" name="Mol. Phylogenet. Evol.">
        <title>Genome-scale phylogeny and comparative genomics of the fungal order Sordariales.</title>
        <authorList>
            <person name="Hensen N."/>
            <person name="Bonometti L."/>
            <person name="Westerberg I."/>
            <person name="Brannstrom I.O."/>
            <person name="Guillou S."/>
            <person name="Cros-Aarteil S."/>
            <person name="Calhoun S."/>
            <person name="Haridas S."/>
            <person name="Kuo A."/>
            <person name="Mondo S."/>
            <person name="Pangilinan J."/>
            <person name="Riley R."/>
            <person name="LaButti K."/>
            <person name="Andreopoulos B."/>
            <person name="Lipzen A."/>
            <person name="Chen C."/>
            <person name="Yan M."/>
            <person name="Daum C."/>
            <person name="Ng V."/>
            <person name="Clum A."/>
            <person name="Steindorff A."/>
            <person name="Ohm R.A."/>
            <person name="Martin F."/>
            <person name="Silar P."/>
            <person name="Natvig D.O."/>
            <person name="Lalanne C."/>
            <person name="Gautier V."/>
            <person name="Ament-Velasquez S.L."/>
            <person name="Kruys A."/>
            <person name="Hutchinson M.I."/>
            <person name="Powell A.J."/>
            <person name="Barry K."/>
            <person name="Miller A.N."/>
            <person name="Grigoriev I.V."/>
            <person name="Debuchy R."/>
            <person name="Gladieux P."/>
            <person name="Hiltunen Thoren M."/>
            <person name="Johannesson H."/>
        </authorList>
    </citation>
    <scope>NUCLEOTIDE SEQUENCE</scope>
    <source>
        <strain evidence="4">CBS 731.68</strain>
    </source>
</reference>
<evidence type="ECO:0000256" key="2">
    <source>
        <dbReference type="ARBA" id="ARBA00022679"/>
    </source>
</evidence>
<accession>A0AAN6TQG7</accession>
<keyword evidence="1" id="KW-0328">Glycosyltransferase</keyword>